<reference evidence="1" key="1">
    <citation type="submission" date="2016-10" db="EMBL/GenBank/DDBJ databases">
        <authorList>
            <person name="de Groot N.N."/>
        </authorList>
    </citation>
    <scope>NUCLEOTIDE SEQUENCE</scope>
</reference>
<protein>
    <submittedName>
        <fullName evidence="1">Uncharacterized protein</fullName>
    </submittedName>
</protein>
<organism evidence="1">
    <name type="scientific">hydrothermal vent metagenome</name>
    <dbReference type="NCBI Taxonomy" id="652676"/>
    <lineage>
        <taxon>unclassified sequences</taxon>
        <taxon>metagenomes</taxon>
        <taxon>ecological metagenomes</taxon>
    </lineage>
</organism>
<name>A0A1W1BEH5_9ZZZZ</name>
<gene>
    <name evidence="1" type="ORF">MNB_SM-7-1188</name>
</gene>
<accession>A0A1W1BEH5</accession>
<dbReference type="EMBL" id="FPHB01000020">
    <property type="protein sequence ID" value="SFV51966.1"/>
    <property type="molecule type" value="Genomic_DNA"/>
</dbReference>
<proteinExistence type="predicted"/>
<evidence type="ECO:0000313" key="1">
    <source>
        <dbReference type="EMBL" id="SFV51966.1"/>
    </source>
</evidence>
<sequence length="369" mass="43645">MSDFKVTFTLKQHTPLIHFQASQKGATLRATELKPKFDRFLKEYAFNGSTPEEFLVDKTRDALDYKVKIIPSDTKVEKIEKINPKNKKTIPDPLYFGNMGDGAKKEFVTSTKILIEFKTFHSELLKTIQEHFESFLANTNFGTRQSKGYGSFYIAEAKFNTDLVKAKKVYRFHSKNWKNDIKLFYQFLRQGINLPNREGTRFYAKPAIFSYGKSKGWTWEKRIIKQHYFKEELKQQRGEAIEYISDKHHILRDLFGLSSNERWLSYKANITKEHTTIKRFKSPITFKVVDQTVYFWANNTIEKIINQEFKILCNQKGSLKLKTPKEFVFDDFFEFVSNIEIKKHIEQRYHNQPEFQKLSSILNELKANQ</sequence>
<dbReference type="AlphaFoldDB" id="A0A1W1BEH5"/>